<gene>
    <name evidence="1" type="ORF">GRFL_1518</name>
</gene>
<keyword evidence="1" id="KW-0449">Lipoprotein</keyword>
<dbReference type="Proteomes" id="UP000186230">
    <property type="component" value="Chromosome"/>
</dbReference>
<keyword evidence="2" id="KW-1185">Reference proteome</keyword>
<dbReference type="KEGG" id="gfl:GRFL_1518"/>
<dbReference type="Pfam" id="PF14321">
    <property type="entry name" value="DUF4382"/>
    <property type="match status" value="1"/>
</dbReference>
<dbReference type="InterPro" id="IPR013784">
    <property type="entry name" value="Carb-bd-like_fold"/>
</dbReference>
<organism evidence="1 2">
    <name type="scientific">Christiangramia flava JLT2011</name>
    <dbReference type="NCBI Taxonomy" id="1229726"/>
    <lineage>
        <taxon>Bacteria</taxon>
        <taxon>Pseudomonadati</taxon>
        <taxon>Bacteroidota</taxon>
        <taxon>Flavobacteriia</taxon>
        <taxon>Flavobacteriales</taxon>
        <taxon>Flavobacteriaceae</taxon>
        <taxon>Christiangramia</taxon>
    </lineage>
</organism>
<accession>A0A1L7I569</accession>
<evidence type="ECO:0000313" key="2">
    <source>
        <dbReference type="Proteomes" id="UP000186230"/>
    </source>
</evidence>
<name>A0A1L7I569_9FLAO</name>
<reference evidence="1 2" key="1">
    <citation type="submission" date="2016-07" db="EMBL/GenBank/DDBJ databases">
        <title>Multi-omics approach to identify versatile polysaccharide utilization systems of a marine flavobacterium Gramella flava.</title>
        <authorList>
            <person name="Tang K."/>
        </authorList>
    </citation>
    <scope>NUCLEOTIDE SEQUENCE [LARGE SCALE GENOMIC DNA]</scope>
    <source>
        <strain evidence="1 2">JLT2011</strain>
    </source>
</reference>
<dbReference type="STRING" id="1229726.GRFL_1518"/>
<dbReference type="InterPro" id="IPR025491">
    <property type="entry name" value="DUF4382"/>
</dbReference>
<dbReference type="AlphaFoldDB" id="A0A1L7I569"/>
<dbReference type="GO" id="GO:0030246">
    <property type="term" value="F:carbohydrate binding"/>
    <property type="evidence" value="ECO:0007669"/>
    <property type="project" value="InterPro"/>
</dbReference>
<sequence>MTDAPGDYDAVLIDVQDIMIHVDAEGDAELEGDDDGDGWISVENVNTGVYDLLELTGGVSELLADTEVPAGFVSQIRLVLGTNNSIVVDGESKPLNTPSAQQSGLKLQLNQDFEPGESYAYMLDFDVDQSVVTTGNGGYNLKPVIRVAAEINSGTVVGSVSPANIQSLVKISNTNNTISAYTDAEGHFSLNGVPPGTYMLTITPDVASGLSVYTIETVEVEANETTELELIEL</sequence>
<dbReference type="Gene3D" id="2.60.40.1120">
    <property type="entry name" value="Carboxypeptidase-like, regulatory domain"/>
    <property type="match status" value="1"/>
</dbReference>
<protein>
    <submittedName>
        <fullName evidence="1">Putative lipoprotein</fullName>
    </submittedName>
</protein>
<dbReference type="Pfam" id="PF13620">
    <property type="entry name" value="CarboxypepD_reg"/>
    <property type="match status" value="1"/>
</dbReference>
<dbReference type="SUPFAM" id="SSF49452">
    <property type="entry name" value="Starch-binding domain-like"/>
    <property type="match status" value="1"/>
</dbReference>
<evidence type="ECO:0000313" key="1">
    <source>
        <dbReference type="EMBL" id="APU68242.1"/>
    </source>
</evidence>
<dbReference type="EMBL" id="CP016359">
    <property type="protein sequence ID" value="APU68242.1"/>
    <property type="molecule type" value="Genomic_DNA"/>
</dbReference>
<proteinExistence type="predicted"/>